<sequence>MINYIKRLNGISLRYRLIIAVVLCILLPWAMTYVVSNYFTKDVLEKRAVKQSEDSLRMIEMSLKKSLDELMYISNFVQFDTEFNKLLKSYRLIDQGSPNVSQKIALHNIKITNYLEGITDLLGPSYITILLNDELYYMNYPASEYDPLSFYNEPWFDELNELTFYETYWIGTHPTYIESDVNNEPYLSSIGRLIKQSNQVQANVIVSFHESDISNIFRNFSSEREQKFYLTDKEGVIFSSVVTDEIGEVLTYDLSKDSAYQIVQYNDKDHLLVTYPVAYNDWKLVSLVPYKKTIGNINLVTRTTIIIQGIFLLLFLIALIVLIRETTKPLTRLSHVTKEVEEGNLEVRAGVIGNNDVAKLGQSFDTMLDTIENKIEQIKVQEEAKRSAELEMLQAQINPHFLFNVLNAIRLNISMNGDKDSAKLIQSLSSLLRMTINRNNAFISLQEEIDIIQHYVRLMNFRHGHYVVLELEIEPDAGKEEVPRFFLQPVIENAITHGYNEIKGKVTISAVLDKVNNLTIKVSDNGPGMDQEIMQEMETSFFESTPDRLKSHHSFNGIGLKNVYQRMRIIYGEAFQMKLSSQIGKGTVYTFHIPRKWEE</sequence>
<keyword evidence="6" id="KW-0808">Transferase</keyword>
<keyword evidence="5" id="KW-0597">Phosphoprotein</keyword>
<feature type="transmembrane region" description="Helical" evidence="15">
    <location>
        <begin position="305"/>
        <end position="323"/>
    </location>
</feature>
<dbReference type="SUPFAM" id="SSF158472">
    <property type="entry name" value="HAMP domain-like"/>
    <property type="match status" value="1"/>
</dbReference>
<gene>
    <name evidence="18" type="ORF">GH741_11110</name>
</gene>
<dbReference type="SMART" id="SM00387">
    <property type="entry name" value="HATPase_c"/>
    <property type="match status" value="1"/>
</dbReference>
<evidence type="ECO:0000256" key="8">
    <source>
        <dbReference type="ARBA" id="ARBA00022741"/>
    </source>
</evidence>
<organism evidence="18 19">
    <name type="scientific">Aquibacillus halophilus</name>
    <dbReference type="NCBI Taxonomy" id="930132"/>
    <lineage>
        <taxon>Bacteria</taxon>
        <taxon>Bacillati</taxon>
        <taxon>Bacillota</taxon>
        <taxon>Bacilli</taxon>
        <taxon>Bacillales</taxon>
        <taxon>Bacillaceae</taxon>
        <taxon>Aquibacillus</taxon>
    </lineage>
</organism>
<dbReference type="InterPro" id="IPR003660">
    <property type="entry name" value="HAMP_dom"/>
</dbReference>
<dbReference type="PROSITE" id="PS50885">
    <property type="entry name" value="HAMP"/>
    <property type="match status" value="1"/>
</dbReference>
<evidence type="ECO:0000256" key="1">
    <source>
        <dbReference type="ARBA" id="ARBA00000085"/>
    </source>
</evidence>
<evidence type="ECO:0000256" key="13">
    <source>
        <dbReference type="ARBA" id="ARBA00023136"/>
    </source>
</evidence>
<evidence type="ECO:0000313" key="18">
    <source>
        <dbReference type="EMBL" id="MRH43228.1"/>
    </source>
</evidence>
<dbReference type="GO" id="GO:0000155">
    <property type="term" value="F:phosphorelay sensor kinase activity"/>
    <property type="evidence" value="ECO:0007669"/>
    <property type="project" value="InterPro"/>
</dbReference>
<keyword evidence="14" id="KW-0175">Coiled coil</keyword>
<feature type="domain" description="HAMP" evidence="17">
    <location>
        <begin position="324"/>
        <end position="376"/>
    </location>
</feature>
<reference evidence="18" key="1">
    <citation type="submission" date="2019-11" db="EMBL/GenBank/DDBJ databases">
        <authorList>
            <person name="Li J."/>
        </authorList>
    </citation>
    <scope>NUCLEOTIDE SEQUENCE</scope>
    <source>
        <strain evidence="18">B6B</strain>
    </source>
</reference>
<dbReference type="PANTHER" id="PTHR34220">
    <property type="entry name" value="SENSOR HISTIDINE KINASE YPDA"/>
    <property type="match status" value="1"/>
</dbReference>
<evidence type="ECO:0000256" key="15">
    <source>
        <dbReference type="SAM" id="Phobius"/>
    </source>
</evidence>
<dbReference type="PRINTS" id="PR00344">
    <property type="entry name" value="BCTRLSENSOR"/>
</dbReference>
<evidence type="ECO:0000259" key="16">
    <source>
        <dbReference type="PROSITE" id="PS50109"/>
    </source>
</evidence>
<keyword evidence="12" id="KW-0902">Two-component regulatory system</keyword>
<dbReference type="RefSeq" id="WP_153736865.1">
    <property type="nucleotide sequence ID" value="NZ_WJNG01000008.1"/>
</dbReference>
<dbReference type="PROSITE" id="PS50109">
    <property type="entry name" value="HIS_KIN"/>
    <property type="match status" value="1"/>
</dbReference>
<keyword evidence="10" id="KW-0067">ATP-binding</keyword>
<dbReference type="Pfam" id="PF00672">
    <property type="entry name" value="HAMP"/>
    <property type="match status" value="1"/>
</dbReference>
<keyword evidence="11 15" id="KW-1133">Transmembrane helix</keyword>
<evidence type="ECO:0000256" key="6">
    <source>
        <dbReference type="ARBA" id="ARBA00022679"/>
    </source>
</evidence>
<dbReference type="InterPro" id="IPR050640">
    <property type="entry name" value="Bact_2-comp_sensor_kinase"/>
</dbReference>
<dbReference type="Gene3D" id="6.10.340.10">
    <property type="match status" value="1"/>
</dbReference>
<evidence type="ECO:0000256" key="5">
    <source>
        <dbReference type="ARBA" id="ARBA00022553"/>
    </source>
</evidence>
<dbReference type="GO" id="GO:0005886">
    <property type="term" value="C:plasma membrane"/>
    <property type="evidence" value="ECO:0007669"/>
    <property type="project" value="UniProtKB-SubCell"/>
</dbReference>
<dbReference type="GO" id="GO:0005524">
    <property type="term" value="F:ATP binding"/>
    <property type="evidence" value="ECO:0007669"/>
    <property type="project" value="UniProtKB-KW"/>
</dbReference>
<dbReference type="SMART" id="SM00304">
    <property type="entry name" value="HAMP"/>
    <property type="match status" value="1"/>
</dbReference>
<dbReference type="InterPro" id="IPR010559">
    <property type="entry name" value="Sig_transdc_His_kin_internal"/>
</dbReference>
<evidence type="ECO:0000256" key="9">
    <source>
        <dbReference type="ARBA" id="ARBA00022777"/>
    </source>
</evidence>
<evidence type="ECO:0000256" key="3">
    <source>
        <dbReference type="ARBA" id="ARBA00012438"/>
    </source>
</evidence>
<evidence type="ECO:0000256" key="14">
    <source>
        <dbReference type="SAM" id="Coils"/>
    </source>
</evidence>
<keyword evidence="19" id="KW-1185">Reference proteome</keyword>
<dbReference type="PANTHER" id="PTHR34220:SF11">
    <property type="entry name" value="SENSOR PROTEIN KINASE HPTS"/>
    <property type="match status" value="1"/>
</dbReference>
<comment type="subcellular location">
    <subcellularLocation>
        <location evidence="2">Cell membrane</location>
        <topology evidence="2">Multi-pass membrane protein</topology>
    </subcellularLocation>
</comment>
<feature type="coiled-coil region" evidence="14">
    <location>
        <begin position="371"/>
        <end position="398"/>
    </location>
</feature>
<dbReference type="InterPro" id="IPR036890">
    <property type="entry name" value="HATPase_C_sf"/>
</dbReference>
<evidence type="ECO:0000256" key="10">
    <source>
        <dbReference type="ARBA" id="ARBA00022840"/>
    </source>
</evidence>
<dbReference type="Gene3D" id="3.30.450.20">
    <property type="entry name" value="PAS domain"/>
    <property type="match status" value="1"/>
</dbReference>
<keyword evidence="8" id="KW-0547">Nucleotide-binding</keyword>
<evidence type="ECO:0000256" key="12">
    <source>
        <dbReference type="ARBA" id="ARBA00023012"/>
    </source>
</evidence>
<name>A0A6A8DC63_9BACI</name>
<accession>A0A6A8DC63</accession>
<evidence type="ECO:0000313" key="19">
    <source>
        <dbReference type="Proteomes" id="UP000799092"/>
    </source>
</evidence>
<protein>
    <recommendedName>
        <fullName evidence="3">histidine kinase</fullName>
        <ecNumber evidence="3">2.7.13.3</ecNumber>
    </recommendedName>
</protein>
<dbReference type="InterPro" id="IPR005467">
    <property type="entry name" value="His_kinase_dom"/>
</dbReference>
<dbReference type="Pfam" id="PF02518">
    <property type="entry name" value="HATPase_c"/>
    <property type="match status" value="1"/>
</dbReference>
<evidence type="ECO:0000256" key="11">
    <source>
        <dbReference type="ARBA" id="ARBA00022989"/>
    </source>
</evidence>
<evidence type="ECO:0000256" key="2">
    <source>
        <dbReference type="ARBA" id="ARBA00004651"/>
    </source>
</evidence>
<keyword evidence="4" id="KW-1003">Cell membrane</keyword>
<dbReference type="Pfam" id="PF06580">
    <property type="entry name" value="His_kinase"/>
    <property type="match status" value="1"/>
</dbReference>
<dbReference type="OrthoDB" id="9776552at2"/>
<dbReference type="InterPro" id="IPR003594">
    <property type="entry name" value="HATPase_dom"/>
</dbReference>
<keyword evidence="9" id="KW-0418">Kinase</keyword>
<dbReference type="InterPro" id="IPR004358">
    <property type="entry name" value="Sig_transdc_His_kin-like_C"/>
</dbReference>
<proteinExistence type="predicted"/>
<evidence type="ECO:0000256" key="4">
    <source>
        <dbReference type="ARBA" id="ARBA00022475"/>
    </source>
</evidence>
<dbReference type="CDD" id="cd06225">
    <property type="entry name" value="HAMP"/>
    <property type="match status" value="1"/>
</dbReference>
<feature type="domain" description="Histidine kinase" evidence="16">
    <location>
        <begin position="487"/>
        <end position="597"/>
    </location>
</feature>
<dbReference type="Gene3D" id="3.30.565.10">
    <property type="entry name" value="Histidine kinase-like ATPase, C-terminal domain"/>
    <property type="match status" value="1"/>
</dbReference>
<dbReference type="EC" id="2.7.13.3" evidence="3"/>
<keyword evidence="7 15" id="KW-0812">Transmembrane</keyword>
<dbReference type="Proteomes" id="UP000799092">
    <property type="component" value="Unassembled WGS sequence"/>
</dbReference>
<keyword evidence="13 15" id="KW-0472">Membrane</keyword>
<dbReference type="EMBL" id="WJNG01000008">
    <property type="protein sequence ID" value="MRH43228.1"/>
    <property type="molecule type" value="Genomic_DNA"/>
</dbReference>
<dbReference type="AlphaFoldDB" id="A0A6A8DC63"/>
<comment type="catalytic activity">
    <reaction evidence="1">
        <text>ATP + protein L-histidine = ADP + protein N-phospho-L-histidine.</text>
        <dbReference type="EC" id="2.7.13.3"/>
    </reaction>
</comment>
<evidence type="ECO:0000259" key="17">
    <source>
        <dbReference type="PROSITE" id="PS50885"/>
    </source>
</evidence>
<dbReference type="SUPFAM" id="SSF55874">
    <property type="entry name" value="ATPase domain of HSP90 chaperone/DNA topoisomerase II/histidine kinase"/>
    <property type="match status" value="1"/>
</dbReference>
<comment type="caution">
    <text evidence="18">The sequence shown here is derived from an EMBL/GenBank/DDBJ whole genome shotgun (WGS) entry which is preliminary data.</text>
</comment>
<evidence type="ECO:0000256" key="7">
    <source>
        <dbReference type="ARBA" id="ARBA00022692"/>
    </source>
</evidence>